<dbReference type="Pfam" id="PF14111">
    <property type="entry name" value="DUF4283"/>
    <property type="match status" value="1"/>
</dbReference>
<evidence type="ECO:0000256" key="1">
    <source>
        <dbReference type="SAM" id="MobiDB-lite"/>
    </source>
</evidence>
<feature type="compositionally biased region" description="Polar residues" evidence="1">
    <location>
        <begin position="265"/>
        <end position="275"/>
    </location>
</feature>
<evidence type="ECO:0000259" key="2">
    <source>
        <dbReference type="Pfam" id="PF14111"/>
    </source>
</evidence>
<feature type="domain" description="DUF4283" evidence="2">
    <location>
        <begin position="70"/>
        <end position="152"/>
    </location>
</feature>
<dbReference type="InterPro" id="IPR025558">
    <property type="entry name" value="DUF4283"/>
</dbReference>
<sequence length="455" mass="51968">MNFADSIPSPHSIPFYRDSLLHGHDTFSHDESNNFDDEDIELLESDVTRSIVDGLITVDFSERIQQLAEKSFDLTIVIKLLGRRIGYTTLRNKLFELWKPKQAFRLMDTDNDYYLVPLKENLKFLHALIEGPWTIFGHYLTVEPWTSEFTTSQPFPAKIWSWIRLPGLPATLYKRSLITTIGEIIGPVIKIDYQTESGWRGRFTRMAVKIDLQKPLISKLIINDKIQIVEYESLPTVCFHCEKYSHSQENYPDINIETDKKDTNEQPNTTHTELPQPTIIDKSPFGPWMVVEKRQHRTLRKPSDRIEQQPDGIFNASIFNPIYDLEGDKNKEPMFPKNVSFDNHGKHPVMPSPRASSFKMSPTKIAVSNLDMVKHSAMIIEESSDPITILPRSNITVGTNPQNHPLGDPPDHLLDVEIVPDNPSKIANALIIEPRVDSDDISYEPGGNQAVAMLE</sequence>
<comment type="caution">
    <text evidence="3">The sequence shown here is derived from an EMBL/GenBank/DDBJ whole genome shotgun (WGS) entry which is preliminary data.</text>
</comment>
<dbReference type="PANTHER" id="PTHR31286:SF173">
    <property type="entry name" value="DUF4283 DOMAIN-CONTAINING PROTEIN"/>
    <property type="match status" value="1"/>
</dbReference>
<keyword evidence="4" id="KW-1185">Reference proteome</keyword>
<dbReference type="EMBL" id="JBBPBN010000029">
    <property type="protein sequence ID" value="KAK9006338.1"/>
    <property type="molecule type" value="Genomic_DNA"/>
</dbReference>
<gene>
    <name evidence="3" type="ORF">V6N11_035379</name>
</gene>
<accession>A0ABR2R0F5</accession>
<reference evidence="3 4" key="1">
    <citation type="journal article" date="2024" name="G3 (Bethesda)">
        <title>Genome assembly of Hibiscus sabdariffa L. provides insights into metabolisms of medicinal natural products.</title>
        <authorList>
            <person name="Kim T."/>
        </authorList>
    </citation>
    <scope>NUCLEOTIDE SEQUENCE [LARGE SCALE GENOMIC DNA]</scope>
    <source>
        <strain evidence="3">TK-2024</strain>
        <tissue evidence="3">Old leaves</tissue>
    </source>
</reference>
<evidence type="ECO:0000313" key="4">
    <source>
        <dbReference type="Proteomes" id="UP001396334"/>
    </source>
</evidence>
<dbReference type="PANTHER" id="PTHR31286">
    <property type="entry name" value="GLYCINE-RICH CELL WALL STRUCTURAL PROTEIN 1.8-LIKE"/>
    <property type="match status" value="1"/>
</dbReference>
<proteinExistence type="predicted"/>
<feature type="region of interest" description="Disordered" evidence="1">
    <location>
        <begin position="257"/>
        <end position="279"/>
    </location>
</feature>
<evidence type="ECO:0000313" key="3">
    <source>
        <dbReference type="EMBL" id="KAK9006338.1"/>
    </source>
</evidence>
<protein>
    <recommendedName>
        <fullName evidence="2">DUF4283 domain-containing protein</fullName>
    </recommendedName>
</protein>
<dbReference type="InterPro" id="IPR040256">
    <property type="entry name" value="At4g02000-like"/>
</dbReference>
<name>A0ABR2R0F5_9ROSI</name>
<organism evidence="3 4">
    <name type="scientific">Hibiscus sabdariffa</name>
    <name type="common">roselle</name>
    <dbReference type="NCBI Taxonomy" id="183260"/>
    <lineage>
        <taxon>Eukaryota</taxon>
        <taxon>Viridiplantae</taxon>
        <taxon>Streptophyta</taxon>
        <taxon>Embryophyta</taxon>
        <taxon>Tracheophyta</taxon>
        <taxon>Spermatophyta</taxon>
        <taxon>Magnoliopsida</taxon>
        <taxon>eudicotyledons</taxon>
        <taxon>Gunneridae</taxon>
        <taxon>Pentapetalae</taxon>
        <taxon>rosids</taxon>
        <taxon>malvids</taxon>
        <taxon>Malvales</taxon>
        <taxon>Malvaceae</taxon>
        <taxon>Malvoideae</taxon>
        <taxon>Hibiscus</taxon>
    </lineage>
</organism>
<dbReference type="Proteomes" id="UP001396334">
    <property type="component" value="Unassembled WGS sequence"/>
</dbReference>